<keyword evidence="3 7" id="KW-0812">Transmembrane</keyword>
<feature type="transmembrane region" description="Helical" evidence="7">
    <location>
        <begin position="217"/>
        <end position="240"/>
    </location>
</feature>
<protein>
    <recommendedName>
        <fullName evidence="8">VTT domain-containing protein</fullName>
    </recommendedName>
</protein>
<keyword evidence="5 7" id="KW-0472">Membrane</keyword>
<dbReference type="GO" id="GO:0005886">
    <property type="term" value="C:plasma membrane"/>
    <property type="evidence" value="ECO:0007669"/>
    <property type="project" value="UniProtKB-SubCell"/>
</dbReference>
<name>A0A7R9WXF7_9STRA</name>
<gene>
    <name evidence="9" type="ORF">CAUS1442_LOCUS9328</name>
</gene>
<evidence type="ECO:0000313" key="9">
    <source>
        <dbReference type="EMBL" id="CAD8337200.1"/>
    </source>
</evidence>
<sequence length="378" mass="41160">MPKEANMRSRQTTMRRPKMMAAMMTQILICAIPSKCLGFANARPFIAGGIRHPSLVASSVMIRFKQGTRSKHRARKPLSTSAEDSQEEGSLASTSTRGSGVGVSQMTQVRDVPQIDEKGSSGSPATRQTSEDRLKKLASRSALAVAVAGLIVYRKPVLAFLNYVRSDWLYATLGRLESAGPVGLLVYGVAFFLWECTLGITTPVETAAGIAFGSTKAILATGTAKFLGAITSFLIGRYYLHDKVEPFVREQELLQLVQASMQETPFRVALLLRFAPLPEFVKNYGIAVLPLPLRTFALTTFLHGIPFTCLWSSLGGETARVMKGASPSKSLKVLMAAAFWIGIGAQMGMAYWIKTLRDKQVEQRSSTSDVDAVHAQTF</sequence>
<dbReference type="PANTHER" id="PTHR12677:SF59">
    <property type="entry name" value="GOLGI APPARATUS MEMBRANE PROTEIN TVP38-RELATED"/>
    <property type="match status" value="1"/>
</dbReference>
<feature type="compositionally biased region" description="Basic residues" evidence="6">
    <location>
        <begin position="66"/>
        <end position="76"/>
    </location>
</feature>
<evidence type="ECO:0000256" key="1">
    <source>
        <dbReference type="ARBA" id="ARBA00004651"/>
    </source>
</evidence>
<evidence type="ECO:0000256" key="3">
    <source>
        <dbReference type="ARBA" id="ARBA00022692"/>
    </source>
</evidence>
<feature type="transmembrane region" description="Helical" evidence="7">
    <location>
        <begin position="333"/>
        <end position="353"/>
    </location>
</feature>
<dbReference type="InterPro" id="IPR015414">
    <property type="entry name" value="TMEM64"/>
</dbReference>
<evidence type="ECO:0000256" key="6">
    <source>
        <dbReference type="SAM" id="MobiDB-lite"/>
    </source>
</evidence>
<keyword evidence="4 7" id="KW-1133">Transmembrane helix</keyword>
<evidence type="ECO:0000259" key="8">
    <source>
        <dbReference type="Pfam" id="PF09335"/>
    </source>
</evidence>
<evidence type="ECO:0000256" key="4">
    <source>
        <dbReference type="ARBA" id="ARBA00022989"/>
    </source>
</evidence>
<feature type="transmembrane region" description="Helical" evidence="7">
    <location>
        <begin position="142"/>
        <end position="164"/>
    </location>
</feature>
<accession>A0A7R9WXF7</accession>
<evidence type="ECO:0000256" key="5">
    <source>
        <dbReference type="ARBA" id="ARBA00023136"/>
    </source>
</evidence>
<dbReference type="AlphaFoldDB" id="A0A7R9WXF7"/>
<reference evidence="9" key="1">
    <citation type="submission" date="2021-01" db="EMBL/GenBank/DDBJ databases">
        <authorList>
            <person name="Corre E."/>
            <person name="Pelletier E."/>
            <person name="Niang G."/>
            <person name="Scheremetjew M."/>
            <person name="Finn R."/>
            <person name="Kale V."/>
            <person name="Holt S."/>
            <person name="Cochrane G."/>
            <person name="Meng A."/>
            <person name="Brown T."/>
            <person name="Cohen L."/>
        </authorList>
    </citation>
    <scope>NUCLEOTIDE SEQUENCE</scope>
    <source>
        <strain evidence="9">CCMP3328</strain>
    </source>
</reference>
<evidence type="ECO:0000256" key="2">
    <source>
        <dbReference type="ARBA" id="ARBA00022475"/>
    </source>
</evidence>
<feature type="compositionally biased region" description="Low complexity" evidence="6">
    <location>
        <begin position="93"/>
        <end position="104"/>
    </location>
</feature>
<dbReference type="Pfam" id="PF09335">
    <property type="entry name" value="VTT_dom"/>
    <property type="match status" value="1"/>
</dbReference>
<organism evidence="9">
    <name type="scientific">Craspedostauros australis</name>
    <dbReference type="NCBI Taxonomy" id="1486917"/>
    <lineage>
        <taxon>Eukaryota</taxon>
        <taxon>Sar</taxon>
        <taxon>Stramenopiles</taxon>
        <taxon>Ochrophyta</taxon>
        <taxon>Bacillariophyta</taxon>
        <taxon>Bacillariophyceae</taxon>
        <taxon>Bacillariophycidae</taxon>
        <taxon>Naviculales</taxon>
        <taxon>Naviculaceae</taxon>
        <taxon>Craspedostauros</taxon>
    </lineage>
</organism>
<keyword evidence="2" id="KW-1003">Cell membrane</keyword>
<comment type="subcellular location">
    <subcellularLocation>
        <location evidence="1">Cell membrane</location>
        <topology evidence="1">Multi-pass membrane protein</topology>
    </subcellularLocation>
</comment>
<evidence type="ECO:0000256" key="7">
    <source>
        <dbReference type="SAM" id="Phobius"/>
    </source>
</evidence>
<dbReference type="EMBL" id="HBEF01014895">
    <property type="protein sequence ID" value="CAD8337200.1"/>
    <property type="molecule type" value="Transcribed_RNA"/>
</dbReference>
<proteinExistence type="predicted"/>
<dbReference type="PANTHER" id="PTHR12677">
    <property type="entry name" value="GOLGI APPARATUS MEMBRANE PROTEIN TVP38-RELATED"/>
    <property type="match status" value="1"/>
</dbReference>
<feature type="transmembrane region" description="Helical" evidence="7">
    <location>
        <begin position="184"/>
        <end position="205"/>
    </location>
</feature>
<feature type="region of interest" description="Disordered" evidence="6">
    <location>
        <begin position="66"/>
        <end position="131"/>
    </location>
</feature>
<feature type="domain" description="VTT" evidence="8">
    <location>
        <begin position="203"/>
        <end position="315"/>
    </location>
</feature>
<dbReference type="InterPro" id="IPR032816">
    <property type="entry name" value="VTT_dom"/>
</dbReference>